<sequence length="196" mass="22437">MSKKKATREHILATAFDVASNSGLDSLTIGTLASVAGMSKSGLFAHFKSKENLQVAVVEFAGAQFVERVIQPARIAEPDNIEKKLRVLFQHWLAWNRSFQGSCMFIDAWKDKADNADLLQNELQALTKRWLEYLAKQIDKAKASGEFRQDIDTWQGVYRLYGIYLSSHLFLSLSLETDDHQRFWQGVEEVFTDWRC</sequence>
<dbReference type="Pfam" id="PF00440">
    <property type="entry name" value="TetR_N"/>
    <property type="match status" value="1"/>
</dbReference>
<dbReference type="EMBL" id="LVHF01000012">
    <property type="protein sequence ID" value="OAN18259.1"/>
    <property type="molecule type" value="Genomic_DNA"/>
</dbReference>
<dbReference type="InterPro" id="IPR001647">
    <property type="entry name" value="HTH_TetR"/>
</dbReference>
<dbReference type="Gene3D" id="1.10.10.60">
    <property type="entry name" value="Homeodomain-like"/>
    <property type="match status" value="1"/>
</dbReference>
<protein>
    <submittedName>
        <fullName evidence="6">Transcriptional regulator</fullName>
    </submittedName>
</protein>
<name>A0A178KLN8_9GAMM</name>
<feature type="domain" description="HTH tetR-type" evidence="5">
    <location>
        <begin position="5"/>
        <end position="65"/>
    </location>
</feature>
<evidence type="ECO:0000259" key="5">
    <source>
        <dbReference type="PROSITE" id="PS50977"/>
    </source>
</evidence>
<dbReference type="STRING" id="858640.A3K86_05020"/>
<dbReference type="PROSITE" id="PS50977">
    <property type="entry name" value="HTH_TETR_2"/>
    <property type="match status" value="1"/>
</dbReference>
<evidence type="ECO:0000256" key="4">
    <source>
        <dbReference type="PROSITE-ProRule" id="PRU00335"/>
    </source>
</evidence>
<dbReference type="Gene3D" id="1.10.357.10">
    <property type="entry name" value="Tetracycline Repressor, domain 2"/>
    <property type="match status" value="1"/>
</dbReference>
<keyword evidence="2 4" id="KW-0238">DNA-binding</keyword>
<keyword evidence="3" id="KW-0804">Transcription</keyword>
<accession>A0A178KLN8</accession>
<feature type="DNA-binding region" description="H-T-H motif" evidence="4">
    <location>
        <begin position="28"/>
        <end position="47"/>
    </location>
</feature>
<dbReference type="AlphaFoldDB" id="A0A178KLN8"/>
<dbReference type="InterPro" id="IPR036271">
    <property type="entry name" value="Tet_transcr_reg_TetR-rel_C_sf"/>
</dbReference>
<dbReference type="PANTHER" id="PTHR47506">
    <property type="entry name" value="TRANSCRIPTIONAL REGULATORY PROTEIN"/>
    <property type="match status" value="1"/>
</dbReference>
<evidence type="ECO:0000256" key="1">
    <source>
        <dbReference type="ARBA" id="ARBA00023015"/>
    </source>
</evidence>
<keyword evidence="1" id="KW-0805">Transcription regulation</keyword>
<dbReference type="PRINTS" id="PR00455">
    <property type="entry name" value="HTHTETR"/>
</dbReference>
<proteinExistence type="predicted"/>
<dbReference type="RefSeq" id="WP_068328572.1">
    <property type="nucleotide sequence ID" value="NZ_LVHF01000012.1"/>
</dbReference>
<reference evidence="6 7" key="1">
    <citation type="submission" date="2016-03" db="EMBL/GenBank/DDBJ databases">
        <title>Photobacterium proteolyticum sp. nov. a protease producing bacterium isolated from ocean sediments of Laizhou Bay.</title>
        <authorList>
            <person name="Li Y."/>
        </authorList>
    </citation>
    <scope>NUCLEOTIDE SEQUENCE [LARGE SCALE GENOMIC DNA]</scope>
    <source>
        <strain evidence="6 7">R-40508</strain>
    </source>
</reference>
<dbReference type="Pfam" id="PF16925">
    <property type="entry name" value="TetR_C_13"/>
    <property type="match status" value="1"/>
</dbReference>
<organism evidence="6 7">
    <name type="scientific">Photobacterium jeanii</name>
    <dbReference type="NCBI Taxonomy" id="858640"/>
    <lineage>
        <taxon>Bacteria</taxon>
        <taxon>Pseudomonadati</taxon>
        <taxon>Pseudomonadota</taxon>
        <taxon>Gammaproteobacteria</taxon>
        <taxon>Vibrionales</taxon>
        <taxon>Vibrionaceae</taxon>
        <taxon>Photobacterium</taxon>
    </lineage>
</organism>
<keyword evidence="7" id="KW-1185">Reference proteome</keyword>
<gene>
    <name evidence="6" type="ORF">A3K86_05020</name>
</gene>
<evidence type="ECO:0000256" key="2">
    <source>
        <dbReference type="ARBA" id="ARBA00023125"/>
    </source>
</evidence>
<evidence type="ECO:0000256" key="3">
    <source>
        <dbReference type="ARBA" id="ARBA00023163"/>
    </source>
</evidence>
<dbReference type="OrthoDB" id="326421at2"/>
<evidence type="ECO:0000313" key="7">
    <source>
        <dbReference type="Proteomes" id="UP000078503"/>
    </source>
</evidence>
<evidence type="ECO:0000313" key="6">
    <source>
        <dbReference type="EMBL" id="OAN18259.1"/>
    </source>
</evidence>
<comment type="caution">
    <text evidence="6">The sequence shown here is derived from an EMBL/GenBank/DDBJ whole genome shotgun (WGS) entry which is preliminary data.</text>
</comment>
<dbReference type="Proteomes" id="UP000078503">
    <property type="component" value="Unassembled WGS sequence"/>
</dbReference>
<dbReference type="PANTHER" id="PTHR47506:SF6">
    <property type="entry name" value="HTH-TYPE TRANSCRIPTIONAL REPRESSOR NEMR"/>
    <property type="match status" value="1"/>
</dbReference>
<dbReference type="SUPFAM" id="SSF48498">
    <property type="entry name" value="Tetracyclin repressor-like, C-terminal domain"/>
    <property type="match status" value="1"/>
</dbReference>
<dbReference type="SUPFAM" id="SSF46689">
    <property type="entry name" value="Homeodomain-like"/>
    <property type="match status" value="1"/>
</dbReference>
<dbReference type="GO" id="GO:0003677">
    <property type="term" value="F:DNA binding"/>
    <property type="evidence" value="ECO:0007669"/>
    <property type="project" value="UniProtKB-UniRule"/>
</dbReference>
<dbReference type="InterPro" id="IPR011075">
    <property type="entry name" value="TetR_C"/>
</dbReference>
<dbReference type="InterPro" id="IPR009057">
    <property type="entry name" value="Homeodomain-like_sf"/>
</dbReference>